<feature type="domain" description="HEPN" evidence="1">
    <location>
        <begin position="11"/>
        <end position="119"/>
    </location>
</feature>
<dbReference type="Proteomes" id="UP000095743">
    <property type="component" value="Chromosome"/>
</dbReference>
<reference evidence="2 3" key="1">
    <citation type="submission" date="2016-09" db="EMBL/GenBank/DDBJ databases">
        <title>Genomic analysis reveals versatility of anaerobic energy metabolism of Geosporobacter ferrireducens IRF9 of phylum Firmicutes.</title>
        <authorList>
            <person name="Kim S.-J."/>
        </authorList>
    </citation>
    <scope>NUCLEOTIDE SEQUENCE [LARGE SCALE GENOMIC DNA]</scope>
    <source>
        <strain evidence="2 3">IRF9</strain>
    </source>
</reference>
<dbReference type="PROSITE" id="PS50910">
    <property type="entry name" value="HEPN"/>
    <property type="match status" value="1"/>
</dbReference>
<dbReference type="SMART" id="SM00748">
    <property type="entry name" value="HEPN"/>
    <property type="match status" value="1"/>
</dbReference>
<evidence type="ECO:0000313" key="2">
    <source>
        <dbReference type="EMBL" id="AOT68337.1"/>
    </source>
</evidence>
<name>A0A1D8GBQ1_9FIRM</name>
<dbReference type="Pfam" id="PF05168">
    <property type="entry name" value="HEPN"/>
    <property type="match status" value="1"/>
</dbReference>
<gene>
    <name evidence="2" type="ORF">Gferi_01255</name>
</gene>
<protein>
    <recommendedName>
        <fullName evidence="1">HEPN domain-containing protein</fullName>
    </recommendedName>
</protein>
<keyword evidence="3" id="KW-1185">Reference proteome</keyword>
<dbReference type="OrthoDB" id="9808176at2"/>
<proteinExistence type="predicted"/>
<dbReference type="STRING" id="1424294.Gferi_01255"/>
<dbReference type="SUPFAM" id="SSF81593">
    <property type="entry name" value="Nucleotidyltransferase substrate binding subunit/domain"/>
    <property type="match status" value="1"/>
</dbReference>
<sequence length="129" mass="14764">MVDSKKFEDWVRKAEQDLRGAQTLLKHGDANELVAFHSQQAVEKMLKAYLLHKVEKLAEGHSLVYLSRECQRLDKDFSQTMADARELNNYYIETRYPADEGTEVTNNDAKEGLAAAVRVVEFTKKKMGL</sequence>
<accession>A0A1D8GBQ1</accession>
<dbReference type="KEGG" id="gfe:Gferi_01255"/>
<dbReference type="EMBL" id="CP017269">
    <property type="protein sequence ID" value="AOT68337.1"/>
    <property type="molecule type" value="Genomic_DNA"/>
</dbReference>
<dbReference type="Gene3D" id="1.20.120.330">
    <property type="entry name" value="Nucleotidyltransferases domain 2"/>
    <property type="match status" value="1"/>
</dbReference>
<dbReference type="AlphaFoldDB" id="A0A1D8GBQ1"/>
<evidence type="ECO:0000259" key="1">
    <source>
        <dbReference type="PROSITE" id="PS50910"/>
    </source>
</evidence>
<dbReference type="InterPro" id="IPR007842">
    <property type="entry name" value="HEPN_dom"/>
</dbReference>
<organism evidence="2 3">
    <name type="scientific">Geosporobacter ferrireducens</name>
    <dbReference type="NCBI Taxonomy" id="1424294"/>
    <lineage>
        <taxon>Bacteria</taxon>
        <taxon>Bacillati</taxon>
        <taxon>Bacillota</taxon>
        <taxon>Clostridia</taxon>
        <taxon>Peptostreptococcales</taxon>
        <taxon>Thermotaleaceae</taxon>
        <taxon>Geosporobacter</taxon>
    </lineage>
</organism>
<dbReference type="RefSeq" id="WP_069973890.1">
    <property type="nucleotide sequence ID" value="NZ_CP017269.1"/>
</dbReference>
<evidence type="ECO:0000313" key="3">
    <source>
        <dbReference type="Proteomes" id="UP000095743"/>
    </source>
</evidence>